<organism evidence="2 3">
    <name type="scientific">Artemia franciscana</name>
    <name type="common">Brine shrimp</name>
    <name type="synonym">Artemia sanfranciscana</name>
    <dbReference type="NCBI Taxonomy" id="6661"/>
    <lineage>
        <taxon>Eukaryota</taxon>
        <taxon>Metazoa</taxon>
        <taxon>Ecdysozoa</taxon>
        <taxon>Arthropoda</taxon>
        <taxon>Crustacea</taxon>
        <taxon>Branchiopoda</taxon>
        <taxon>Anostraca</taxon>
        <taxon>Artemiidae</taxon>
        <taxon>Artemia</taxon>
    </lineage>
</organism>
<name>A0AA88HET3_ARTSF</name>
<comment type="caution">
    <text evidence="2">The sequence shown here is derived from an EMBL/GenBank/DDBJ whole genome shotgun (WGS) entry which is preliminary data.</text>
</comment>
<feature type="non-terminal residue" evidence="2">
    <location>
        <position position="1"/>
    </location>
</feature>
<feature type="compositionally biased region" description="Polar residues" evidence="1">
    <location>
        <begin position="189"/>
        <end position="199"/>
    </location>
</feature>
<gene>
    <name evidence="2" type="ORF">QYM36_013635</name>
</gene>
<dbReference type="EMBL" id="JAVRJZ010000017">
    <property type="protein sequence ID" value="KAK2710018.1"/>
    <property type="molecule type" value="Genomic_DNA"/>
</dbReference>
<dbReference type="Proteomes" id="UP001187531">
    <property type="component" value="Unassembled WGS sequence"/>
</dbReference>
<evidence type="ECO:0000256" key="1">
    <source>
        <dbReference type="SAM" id="MobiDB-lite"/>
    </source>
</evidence>
<accession>A0AA88HET3</accession>
<reference evidence="2" key="1">
    <citation type="submission" date="2023-07" db="EMBL/GenBank/DDBJ databases">
        <title>Chromosome-level genome assembly of Artemia franciscana.</title>
        <authorList>
            <person name="Jo E."/>
        </authorList>
    </citation>
    <scope>NUCLEOTIDE SEQUENCE</scope>
    <source>
        <tissue evidence="2">Whole body</tissue>
    </source>
</reference>
<proteinExistence type="predicted"/>
<protein>
    <submittedName>
        <fullName evidence="2">Uncharacterized protein</fullName>
    </submittedName>
</protein>
<evidence type="ECO:0000313" key="3">
    <source>
        <dbReference type="Proteomes" id="UP001187531"/>
    </source>
</evidence>
<keyword evidence="3" id="KW-1185">Reference proteome</keyword>
<dbReference type="AlphaFoldDB" id="A0AA88HET3"/>
<feature type="region of interest" description="Disordered" evidence="1">
    <location>
        <begin position="182"/>
        <end position="205"/>
    </location>
</feature>
<evidence type="ECO:0000313" key="2">
    <source>
        <dbReference type="EMBL" id="KAK2710018.1"/>
    </source>
</evidence>
<sequence>MDVRQPSINWDADNLDKEWTKFENHAKLMFDGPFAGKVEKVQCPYLLIWVADRGRELFKIFDITETDKEKVIPYLKSFEIMLHQNETKSSYGIPVKTSGYNNVSEMIRDKIGKKAITRDKLLAEGDGLTLERAIKICHTYETTQAQLKMFEEKQEIKQELDAVSRNWKRVCKTKAVNFVEDLHSEHSTSGEPPGNSNSGEESDLYPCSVNRNDSKYEAYASLCINEQIKKDFKVETGAKANQILQHNLEILCPKPTIQTTNHRLTSYCGSQILSLETSRMQ</sequence>